<name>A0A0M7BBJ7_9RHOB</name>
<dbReference type="AlphaFoldDB" id="A0A0M7BBJ7"/>
<protein>
    <recommendedName>
        <fullName evidence="3">Glycosyl transferase</fullName>
    </recommendedName>
</protein>
<dbReference type="Proteomes" id="UP000049455">
    <property type="component" value="Unassembled WGS sequence"/>
</dbReference>
<keyword evidence="2" id="KW-1185">Reference proteome</keyword>
<dbReference type="RefSeq" id="WP_055663006.1">
    <property type="nucleotide sequence ID" value="NZ_CYPR01000085.1"/>
</dbReference>
<evidence type="ECO:0000313" key="1">
    <source>
        <dbReference type="EMBL" id="CUH38489.1"/>
    </source>
</evidence>
<gene>
    <name evidence="1" type="ORF">JSE7799_01422</name>
</gene>
<sequence length="268" mass="31065">MKQIVCMRWGKKYGPEYVNRLYGMIARNITPPFKLFCLTDDASGVRPEVDCRPMADLGFEMPKLRRGIWHKSRLWMVELSGIEGVVLFVDLDVVITGSLDPFFTYGADDDVILARNPVKPFERLGQTSLYRFKVGTLAPLWEEFRADPKAVGERWTYEQRFVTNRAPGGVTFWPRGWVVHYRHHCVPFFPANFVMEPRLPKGARVAIFAGQLNPADAVIGRYQKDYPVLSPSQHVRRALTGPAPREGRMKYLRHFVRPSSWVREHWRE</sequence>
<dbReference type="SUPFAM" id="SSF53448">
    <property type="entry name" value="Nucleotide-diphospho-sugar transferases"/>
    <property type="match status" value="1"/>
</dbReference>
<accession>A0A0M7BBJ7</accession>
<dbReference type="InterPro" id="IPR029044">
    <property type="entry name" value="Nucleotide-diphossugar_trans"/>
</dbReference>
<organism evidence="1 2">
    <name type="scientific">Jannaschia seosinensis</name>
    <dbReference type="NCBI Taxonomy" id="313367"/>
    <lineage>
        <taxon>Bacteria</taxon>
        <taxon>Pseudomonadati</taxon>
        <taxon>Pseudomonadota</taxon>
        <taxon>Alphaproteobacteria</taxon>
        <taxon>Rhodobacterales</taxon>
        <taxon>Roseobacteraceae</taxon>
        <taxon>Jannaschia</taxon>
    </lineage>
</organism>
<evidence type="ECO:0000313" key="2">
    <source>
        <dbReference type="Proteomes" id="UP000049455"/>
    </source>
</evidence>
<reference evidence="1 2" key="1">
    <citation type="submission" date="2015-09" db="EMBL/GenBank/DDBJ databases">
        <authorList>
            <person name="Jackson K.R."/>
            <person name="Lunt B.L."/>
            <person name="Fisher J.N.B."/>
            <person name="Gardner A.V."/>
            <person name="Bailey M.E."/>
            <person name="Deus L.M."/>
            <person name="Earl A.S."/>
            <person name="Gibby P.D."/>
            <person name="Hartmann K.A."/>
            <person name="Liu J.E."/>
            <person name="Manci A.M."/>
            <person name="Nielsen D.A."/>
            <person name="Solomon M.B."/>
            <person name="Breakwell D.P."/>
            <person name="Burnett S.H."/>
            <person name="Grose J.H."/>
        </authorList>
    </citation>
    <scope>NUCLEOTIDE SEQUENCE [LARGE SCALE GENOMIC DNA]</scope>
    <source>
        <strain evidence="1 2">CECT 7799</strain>
    </source>
</reference>
<proteinExistence type="predicted"/>
<dbReference type="OrthoDB" id="564871at2"/>
<evidence type="ECO:0008006" key="3">
    <source>
        <dbReference type="Google" id="ProtNLM"/>
    </source>
</evidence>
<dbReference type="EMBL" id="CYPR01000085">
    <property type="protein sequence ID" value="CUH38489.1"/>
    <property type="molecule type" value="Genomic_DNA"/>
</dbReference>